<protein>
    <recommendedName>
        <fullName evidence="4">CRM domain-containing protein</fullName>
    </recommendedName>
</protein>
<name>K0TNN3_THAOC</name>
<sequence length="232" mass="25741">RTMIGLPAYAAIPLALLATRSGAFQPSVGVPIHHRTAAVCSPATHHIDRGDSSLAAAASGEQDGEEEYDEEYELVEFTVTPEQIAKLRKEAVKRDSRKKLPKFFLPPEETAVSEDSPPSPDTMGEILRLLENDELVEVRGVSKDSKKRAFDACHHLAGMVEDALEKPVVVVEQKGFAVRLYSPFDEEGREGRIELRSSYEPGKWRRKAKPVRDIRGQIVRGEDGKSIKEVPE</sequence>
<evidence type="ECO:0000256" key="1">
    <source>
        <dbReference type="SAM" id="SignalP"/>
    </source>
</evidence>
<feature type="signal peptide" evidence="1">
    <location>
        <begin position="1"/>
        <end position="23"/>
    </location>
</feature>
<dbReference type="EMBL" id="AGNL01004320">
    <property type="protein sequence ID" value="EJK73662.1"/>
    <property type="molecule type" value="Genomic_DNA"/>
</dbReference>
<gene>
    <name evidence="2" type="ORF">THAOC_04706</name>
</gene>
<evidence type="ECO:0000313" key="3">
    <source>
        <dbReference type="Proteomes" id="UP000266841"/>
    </source>
</evidence>
<proteinExistence type="predicted"/>
<accession>K0TNN3</accession>
<organism evidence="2 3">
    <name type="scientific">Thalassiosira oceanica</name>
    <name type="common">Marine diatom</name>
    <dbReference type="NCBI Taxonomy" id="159749"/>
    <lineage>
        <taxon>Eukaryota</taxon>
        <taxon>Sar</taxon>
        <taxon>Stramenopiles</taxon>
        <taxon>Ochrophyta</taxon>
        <taxon>Bacillariophyta</taxon>
        <taxon>Coscinodiscophyceae</taxon>
        <taxon>Thalassiosirophycidae</taxon>
        <taxon>Thalassiosirales</taxon>
        <taxon>Thalassiosiraceae</taxon>
        <taxon>Thalassiosira</taxon>
    </lineage>
</organism>
<keyword evidence="1" id="KW-0732">Signal</keyword>
<evidence type="ECO:0008006" key="4">
    <source>
        <dbReference type="Google" id="ProtNLM"/>
    </source>
</evidence>
<feature type="non-terminal residue" evidence="2">
    <location>
        <position position="1"/>
    </location>
</feature>
<dbReference type="Proteomes" id="UP000266841">
    <property type="component" value="Unassembled WGS sequence"/>
</dbReference>
<dbReference type="OMA" id="NEDPQRI"/>
<feature type="chain" id="PRO_5003841279" description="CRM domain-containing protein" evidence="1">
    <location>
        <begin position="24"/>
        <end position="232"/>
    </location>
</feature>
<keyword evidence="3" id="KW-1185">Reference proteome</keyword>
<evidence type="ECO:0000313" key="2">
    <source>
        <dbReference type="EMBL" id="EJK73662.1"/>
    </source>
</evidence>
<dbReference type="eggNOG" id="ENOG502SUUE">
    <property type="taxonomic scope" value="Eukaryota"/>
</dbReference>
<comment type="caution">
    <text evidence="2">The sequence shown here is derived from an EMBL/GenBank/DDBJ whole genome shotgun (WGS) entry which is preliminary data.</text>
</comment>
<dbReference type="OrthoDB" id="48618at2759"/>
<reference evidence="2 3" key="1">
    <citation type="journal article" date="2012" name="Genome Biol.">
        <title>Genome and low-iron response of an oceanic diatom adapted to chronic iron limitation.</title>
        <authorList>
            <person name="Lommer M."/>
            <person name="Specht M."/>
            <person name="Roy A.S."/>
            <person name="Kraemer L."/>
            <person name="Andreson R."/>
            <person name="Gutowska M.A."/>
            <person name="Wolf J."/>
            <person name="Bergner S.V."/>
            <person name="Schilhabel M.B."/>
            <person name="Klostermeier U.C."/>
            <person name="Beiko R.G."/>
            <person name="Rosenstiel P."/>
            <person name="Hippler M."/>
            <person name="Laroche J."/>
        </authorList>
    </citation>
    <scope>NUCLEOTIDE SEQUENCE [LARGE SCALE GENOMIC DNA]</scope>
    <source>
        <strain evidence="2 3">CCMP1005</strain>
    </source>
</reference>
<dbReference type="AlphaFoldDB" id="K0TNN3"/>